<reference evidence="2 3" key="1">
    <citation type="journal article" date="2005" name="Arch. Microbiol.">
        <title>The genome sequence of an anaerobic aromatic-degrading denitrifying bacterium, strain EbN1.</title>
        <authorList>
            <person name="Rabus R."/>
            <person name="Kube M."/>
            <person name="Heider J."/>
            <person name="Beck A."/>
            <person name="Heitmann K."/>
            <person name="Widdel F."/>
            <person name="Reinhardt R."/>
        </authorList>
    </citation>
    <scope>NUCLEOTIDE SEQUENCE [LARGE SCALE GENOMIC DNA]</scope>
    <source>
        <strain evidence="2 3">EbN1</strain>
    </source>
</reference>
<keyword evidence="3" id="KW-1185">Reference proteome</keyword>
<dbReference type="KEGG" id="eba:ebA6967"/>
<evidence type="ECO:0000256" key="1">
    <source>
        <dbReference type="SAM" id="MobiDB-lite"/>
    </source>
</evidence>
<feature type="region of interest" description="Disordered" evidence="1">
    <location>
        <begin position="96"/>
        <end position="159"/>
    </location>
</feature>
<feature type="region of interest" description="Disordered" evidence="1">
    <location>
        <begin position="33"/>
        <end position="76"/>
    </location>
</feature>
<name>Q5NXX2_AROAE</name>
<dbReference type="AlphaFoldDB" id="Q5NXX2"/>
<evidence type="ECO:0000313" key="3">
    <source>
        <dbReference type="Proteomes" id="UP000006552"/>
    </source>
</evidence>
<feature type="compositionally biased region" description="Basic residues" evidence="1">
    <location>
        <begin position="134"/>
        <end position="143"/>
    </location>
</feature>
<dbReference type="EMBL" id="CR555306">
    <property type="protein sequence ID" value="CAI10092.1"/>
    <property type="molecule type" value="Genomic_DNA"/>
</dbReference>
<protein>
    <submittedName>
        <fullName evidence="2">Uncharacterized protein</fullName>
    </submittedName>
</protein>
<dbReference type="STRING" id="76114.ebA6967"/>
<organism evidence="2 3">
    <name type="scientific">Aromatoleum aromaticum (strain DSM 19018 / LMG 30748 / EbN1)</name>
    <name type="common">Azoarcus sp. (strain EbN1)</name>
    <dbReference type="NCBI Taxonomy" id="76114"/>
    <lineage>
        <taxon>Bacteria</taxon>
        <taxon>Pseudomonadati</taxon>
        <taxon>Pseudomonadota</taxon>
        <taxon>Betaproteobacteria</taxon>
        <taxon>Rhodocyclales</taxon>
        <taxon>Rhodocyclaceae</taxon>
        <taxon>Aromatoleum</taxon>
    </lineage>
</organism>
<sequence length="159" mass="18172">MSRISAPVLRKYARTAAATSLSLPPYIAARQTRRCSAPGKREGVAVPGDAGDFPERRTTENDKQKNNADCRSRGACPARRQCVRGEPVARIDWRIHRRCDDHDARESRADRRPASQGARGERRDFAGRGAAERLRRKVRRRGTCRRDRAQNPWRQVRQE</sequence>
<dbReference type="HOGENOM" id="CLU_1657213_0_0_4"/>
<dbReference type="Proteomes" id="UP000006552">
    <property type="component" value="Chromosome"/>
</dbReference>
<gene>
    <name evidence="2" type="ORF">ebA6967</name>
</gene>
<proteinExistence type="predicted"/>
<evidence type="ECO:0000313" key="2">
    <source>
        <dbReference type="EMBL" id="CAI10092.1"/>
    </source>
</evidence>
<feature type="compositionally biased region" description="Basic and acidic residues" evidence="1">
    <location>
        <begin position="53"/>
        <end position="72"/>
    </location>
</feature>
<feature type="compositionally biased region" description="Basic and acidic residues" evidence="1">
    <location>
        <begin position="96"/>
        <end position="133"/>
    </location>
</feature>
<accession>Q5NXX2</accession>